<dbReference type="Pfam" id="PF09623">
    <property type="entry name" value="Cas_NE0113"/>
    <property type="match status" value="1"/>
</dbReference>
<sequence>MREKRKILVAVTGMSPQIVTETLFALVTQQGWLPDEVHVLTTGRGAGKISAALFAEGHFARFCADYAPEGIAFTPDNIHLIRDAAGNVLDDIRTPEENNLAADMIVRFIHDCCREEDSALHVSIAGGRKSMGFYIGYALSLFGRVQDRLSHVLINEPFENNPAFFFPPRLPQLIATPQGEVSTDRAEVMLADIPFVRMRDGMPNLALDANWTYGQAVAQTQLQWEDWRVEIDVGAQSLRFGNMPPLKLSPQLFALYAAMVALYEEGKAIGKEEMALLAHYFCRFYPKEYAENGERYGDFLASRGYEEMHRILREGSARIFKALDKHLGAPAEKFRIASSGRNNAKVYALAMGKVQIVWRR</sequence>
<protein>
    <submittedName>
        <fullName evidence="2">CRISPR-associated protein, Csx3 family</fullName>
    </submittedName>
</protein>
<dbReference type="NCBIfam" id="TIGR02584">
    <property type="entry name" value="cas_NE0113"/>
    <property type="match status" value="1"/>
</dbReference>
<dbReference type="RefSeq" id="WP_079539193.1">
    <property type="nucleotide sequence ID" value="NZ_CP171111.1"/>
</dbReference>
<evidence type="ECO:0000313" key="3">
    <source>
        <dbReference type="Proteomes" id="UP000190837"/>
    </source>
</evidence>
<dbReference type="CDD" id="cd09741">
    <property type="entry name" value="Csx1_III-U"/>
    <property type="match status" value="1"/>
</dbReference>
<gene>
    <name evidence="2" type="ORF">CHUV0807_0351</name>
</gene>
<proteinExistence type="predicted"/>
<dbReference type="InterPro" id="IPR013413">
    <property type="entry name" value="CRISPR-assoc_prot_NE0113"/>
</dbReference>
<dbReference type="InterPro" id="IPR019092">
    <property type="entry name" value="SSO2081-like_dom"/>
</dbReference>
<dbReference type="EMBL" id="FKLO01000016">
    <property type="protein sequence ID" value="SAM57791.1"/>
    <property type="molecule type" value="Genomic_DNA"/>
</dbReference>
<reference evidence="3" key="1">
    <citation type="submission" date="2016-04" db="EMBL/GenBank/DDBJ databases">
        <authorList>
            <person name="Tagini F."/>
        </authorList>
    </citation>
    <scope>NUCLEOTIDE SEQUENCE [LARGE SCALE GENOMIC DNA]</scope>
    <source>
        <strain evidence="3">CHUV0807</strain>
    </source>
</reference>
<organism evidence="2 3">
    <name type="scientific">Cardiobacterium hominis</name>
    <dbReference type="NCBI Taxonomy" id="2718"/>
    <lineage>
        <taxon>Bacteria</taxon>
        <taxon>Pseudomonadati</taxon>
        <taxon>Pseudomonadota</taxon>
        <taxon>Gammaproteobacteria</taxon>
        <taxon>Cardiobacteriales</taxon>
        <taxon>Cardiobacteriaceae</taxon>
        <taxon>Cardiobacterium</taxon>
    </lineage>
</organism>
<evidence type="ECO:0000313" key="2">
    <source>
        <dbReference type="EMBL" id="SAM57791.1"/>
    </source>
</evidence>
<dbReference type="AlphaFoldDB" id="A0A1C3H2B8"/>
<accession>A0A1C3H2B8</accession>
<dbReference type="Proteomes" id="UP000190837">
    <property type="component" value="Unassembled WGS sequence"/>
</dbReference>
<feature type="domain" description="CRISPR system ring nuclease SSO2081-like" evidence="1">
    <location>
        <begin position="15"/>
        <end position="208"/>
    </location>
</feature>
<evidence type="ECO:0000259" key="1">
    <source>
        <dbReference type="Pfam" id="PF09623"/>
    </source>
</evidence>
<name>A0A1C3H2B8_9GAMM</name>